<protein>
    <recommendedName>
        <fullName evidence="3">DUF2249 domain-containing protein</fullName>
    </recommendedName>
</protein>
<name>A0ABW1J8Q1_9PSEU</name>
<reference evidence="2" key="1">
    <citation type="journal article" date="2019" name="Int. J. Syst. Evol. Microbiol.">
        <title>The Global Catalogue of Microorganisms (GCM) 10K type strain sequencing project: providing services to taxonomists for standard genome sequencing and annotation.</title>
        <authorList>
            <consortium name="The Broad Institute Genomics Platform"/>
            <consortium name="The Broad Institute Genome Sequencing Center for Infectious Disease"/>
            <person name="Wu L."/>
            <person name="Ma J."/>
        </authorList>
    </citation>
    <scope>NUCLEOTIDE SEQUENCE [LARGE SCALE GENOMIC DNA]</scope>
    <source>
        <strain evidence="2">CCM 8391</strain>
    </source>
</reference>
<dbReference type="EMBL" id="JBHSQW010000044">
    <property type="protein sequence ID" value="MFC5996972.1"/>
    <property type="molecule type" value="Genomic_DNA"/>
</dbReference>
<evidence type="ECO:0000313" key="2">
    <source>
        <dbReference type="Proteomes" id="UP001596302"/>
    </source>
</evidence>
<dbReference type="Proteomes" id="UP001596302">
    <property type="component" value="Unassembled WGS sequence"/>
</dbReference>
<organism evidence="1 2">
    <name type="scientific">Pseudonocardia hispaniensis</name>
    <dbReference type="NCBI Taxonomy" id="904933"/>
    <lineage>
        <taxon>Bacteria</taxon>
        <taxon>Bacillati</taxon>
        <taxon>Actinomycetota</taxon>
        <taxon>Actinomycetes</taxon>
        <taxon>Pseudonocardiales</taxon>
        <taxon>Pseudonocardiaceae</taxon>
        <taxon>Pseudonocardia</taxon>
    </lineage>
</organism>
<proteinExistence type="predicted"/>
<comment type="caution">
    <text evidence="1">The sequence shown here is derived from an EMBL/GenBank/DDBJ whole genome shotgun (WGS) entry which is preliminary data.</text>
</comment>
<evidence type="ECO:0008006" key="3">
    <source>
        <dbReference type="Google" id="ProtNLM"/>
    </source>
</evidence>
<evidence type="ECO:0000313" key="1">
    <source>
        <dbReference type="EMBL" id="MFC5996972.1"/>
    </source>
</evidence>
<gene>
    <name evidence="1" type="ORF">ACFQE5_22430</name>
</gene>
<accession>A0ABW1J8Q1</accession>
<dbReference type="RefSeq" id="WP_379587855.1">
    <property type="nucleotide sequence ID" value="NZ_JBHSQW010000044.1"/>
</dbReference>
<sequence>MTTTAAAHIITTDAAALGDPEVIVMTRDDEGLGADEIARYTLHDGVDPVELLADHDWRVTGDPTDVERGYWIVDVERA</sequence>
<keyword evidence="2" id="KW-1185">Reference proteome</keyword>